<reference evidence="4 5" key="1">
    <citation type="journal article" date="2020" name="Antonie Van Leeuwenhoek">
        <title>Rhodopirellula heiligendammensis sp. nov., Rhodopirellula pilleata sp. nov., and Rhodopirellula solitaria sp. nov. isolated from natural or artificial marine surfaces in Northern Germany and California, USA, and emended description of the genus Rhodopirellula.</title>
        <authorList>
            <person name="Kallscheuer N."/>
            <person name="Wiegand S."/>
            <person name="Jogler M."/>
            <person name="Boedeker C."/>
            <person name="Peeters S.H."/>
            <person name="Rast P."/>
            <person name="Heuer A."/>
            <person name="Jetten M.S.M."/>
            <person name="Rohde M."/>
            <person name="Jogler C."/>
        </authorList>
    </citation>
    <scope>NUCLEOTIDE SEQUENCE [LARGE SCALE GENOMIC DNA]</scope>
    <source>
        <strain evidence="4 5">Poly21</strain>
    </source>
</reference>
<evidence type="ECO:0000256" key="2">
    <source>
        <dbReference type="SAM" id="SignalP"/>
    </source>
</evidence>
<dbReference type="PROSITE" id="PS51257">
    <property type="entry name" value="PROKAR_LIPOPROTEIN"/>
    <property type="match status" value="1"/>
</dbReference>
<dbReference type="InterPro" id="IPR029062">
    <property type="entry name" value="Class_I_gatase-like"/>
</dbReference>
<comment type="caution">
    <text evidence="4">The sequence shown here is derived from an EMBL/GenBank/DDBJ whole genome shotgun (WGS) entry which is preliminary data.</text>
</comment>
<feature type="signal peptide" evidence="2">
    <location>
        <begin position="1"/>
        <end position="24"/>
    </location>
</feature>
<dbReference type="PANTHER" id="PTHR40469:SF2">
    <property type="entry name" value="GALACTOSE-BINDING DOMAIN-LIKE SUPERFAMILY PROTEIN"/>
    <property type="match status" value="1"/>
</dbReference>
<dbReference type="AlphaFoldDB" id="A0A5C6BTZ6"/>
<keyword evidence="5" id="KW-1185">Reference proteome</keyword>
<keyword evidence="2" id="KW-0732">Signal</keyword>
<feature type="region of interest" description="Disordered" evidence="1">
    <location>
        <begin position="313"/>
        <end position="337"/>
    </location>
</feature>
<protein>
    <submittedName>
        <fullName evidence="4">Trehalose utilization</fullName>
    </submittedName>
</protein>
<accession>A0A5C6BTZ6</accession>
<dbReference type="Pfam" id="PF06283">
    <property type="entry name" value="ThuA"/>
    <property type="match status" value="1"/>
</dbReference>
<dbReference type="OrthoDB" id="9785923at2"/>
<name>A0A5C6BTZ6_9BACT</name>
<evidence type="ECO:0000313" key="5">
    <source>
        <dbReference type="Proteomes" id="UP000319908"/>
    </source>
</evidence>
<dbReference type="RefSeq" id="WP_146407363.1">
    <property type="nucleotide sequence ID" value="NZ_SJPU01000002.1"/>
</dbReference>
<dbReference type="Gene3D" id="3.40.50.880">
    <property type="match status" value="1"/>
</dbReference>
<dbReference type="SUPFAM" id="SSF52317">
    <property type="entry name" value="Class I glutamine amidotransferase-like"/>
    <property type="match status" value="1"/>
</dbReference>
<dbReference type="InterPro" id="IPR029010">
    <property type="entry name" value="ThuA-like"/>
</dbReference>
<feature type="domain" description="ThuA-like" evidence="3">
    <location>
        <begin position="111"/>
        <end position="305"/>
    </location>
</feature>
<gene>
    <name evidence="4" type="ORF">Poly21_26950</name>
</gene>
<evidence type="ECO:0000259" key="3">
    <source>
        <dbReference type="Pfam" id="PF06283"/>
    </source>
</evidence>
<sequence>MKIRSWLALSCGLAWLVCSCLAGAEMAAAQTAEPKLKALIVDGQNNHHVWPKSTIMIRQYLEETDLFEVDVVRTQFTWNGKREKDFLPLAGAGETQDLPAPKRDPEFSPPFSQYDVIISNFGNNAADWPEPTQRALEDYLRNGGGFVSVHAADNSFGQWTEYNKMIGLGGWGGRDQDSGEYVYYSNDGELTRDASPGGVGSHGPQNNILVTVRDTDHPIMSGLPESWLTAKDECYAKLRGPAENMTILATGKDQSGRAPTDRHEPILMVVDYGKGRVFHTTLGHDSYSCEGVDFIVTLTRGCEWAATGKVTQSLPGDFPDAGNSVSRPFKLKTESRQ</sequence>
<dbReference type="EMBL" id="SJPU01000002">
    <property type="protein sequence ID" value="TWU15498.1"/>
    <property type="molecule type" value="Genomic_DNA"/>
</dbReference>
<dbReference type="PANTHER" id="PTHR40469">
    <property type="entry name" value="SECRETED GLYCOSYL HYDROLASE"/>
    <property type="match status" value="1"/>
</dbReference>
<proteinExistence type="predicted"/>
<evidence type="ECO:0000256" key="1">
    <source>
        <dbReference type="SAM" id="MobiDB-lite"/>
    </source>
</evidence>
<evidence type="ECO:0000313" key="4">
    <source>
        <dbReference type="EMBL" id="TWU15498.1"/>
    </source>
</evidence>
<organism evidence="4 5">
    <name type="scientific">Allorhodopirellula heiligendammensis</name>
    <dbReference type="NCBI Taxonomy" id="2714739"/>
    <lineage>
        <taxon>Bacteria</taxon>
        <taxon>Pseudomonadati</taxon>
        <taxon>Planctomycetota</taxon>
        <taxon>Planctomycetia</taxon>
        <taxon>Pirellulales</taxon>
        <taxon>Pirellulaceae</taxon>
        <taxon>Allorhodopirellula</taxon>
    </lineage>
</organism>
<dbReference type="Proteomes" id="UP000319908">
    <property type="component" value="Unassembled WGS sequence"/>
</dbReference>
<feature type="chain" id="PRO_5023076145" evidence="2">
    <location>
        <begin position="25"/>
        <end position="337"/>
    </location>
</feature>